<proteinExistence type="predicted"/>
<accession>A0A8S5RXF5</accession>
<protein>
    <submittedName>
        <fullName evidence="1">Uncharacterized protein</fullName>
    </submittedName>
</protein>
<name>A0A8S5RXF5_9CAUD</name>
<sequence>MNVFIDNTSNFIIFHYTTCALNDIIYTNFTKEDLL</sequence>
<organism evidence="1">
    <name type="scientific">Siphoviridae sp. ctEJG5</name>
    <dbReference type="NCBI Taxonomy" id="2827814"/>
    <lineage>
        <taxon>Viruses</taxon>
        <taxon>Duplodnaviria</taxon>
        <taxon>Heunggongvirae</taxon>
        <taxon>Uroviricota</taxon>
        <taxon>Caudoviricetes</taxon>
    </lineage>
</organism>
<dbReference type="EMBL" id="BK032506">
    <property type="protein sequence ID" value="DAF43437.1"/>
    <property type="molecule type" value="Genomic_DNA"/>
</dbReference>
<reference evidence="1" key="1">
    <citation type="journal article" date="2021" name="Proc. Natl. Acad. Sci. U.S.A.">
        <title>A Catalog of Tens of Thousands of Viruses from Human Metagenomes Reveals Hidden Associations with Chronic Diseases.</title>
        <authorList>
            <person name="Tisza M.J."/>
            <person name="Buck C.B."/>
        </authorList>
    </citation>
    <scope>NUCLEOTIDE SEQUENCE</scope>
    <source>
        <strain evidence="1">CtEJG5</strain>
    </source>
</reference>
<evidence type="ECO:0000313" key="1">
    <source>
        <dbReference type="EMBL" id="DAF43437.1"/>
    </source>
</evidence>